<evidence type="ECO:0000256" key="1">
    <source>
        <dbReference type="SAM" id="MobiDB-lite"/>
    </source>
</evidence>
<reference evidence="2" key="1">
    <citation type="submission" date="2023-07" db="EMBL/GenBank/DDBJ databases">
        <title>A chromosome-level genome assembly of Lolium multiflorum.</title>
        <authorList>
            <person name="Chen Y."/>
            <person name="Copetti D."/>
            <person name="Kolliker R."/>
            <person name="Studer B."/>
        </authorList>
    </citation>
    <scope>NUCLEOTIDE SEQUENCE</scope>
    <source>
        <strain evidence="2">02402/16</strain>
        <tissue evidence="2">Leaf</tissue>
    </source>
</reference>
<name>A0AAD8VZ91_LOLMU</name>
<dbReference type="AlphaFoldDB" id="A0AAD8VZ91"/>
<feature type="compositionally biased region" description="Basic and acidic residues" evidence="1">
    <location>
        <begin position="135"/>
        <end position="165"/>
    </location>
</feature>
<dbReference type="EMBL" id="JAUUTY010000005">
    <property type="protein sequence ID" value="KAK1627814.1"/>
    <property type="molecule type" value="Genomic_DNA"/>
</dbReference>
<gene>
    <name evidence="2" type="ORF">QYE76_002129</name>
</gene>
<comment type="caution">
    <text evidence="2">The sequence shown here is derived from an EMBL/GenBank/DDBJ whole genome shotgun (WGS) entry which is preliminary data.</text>
</comment>
<evidence type="ECO:0000313" key="2">
    <source>
        <dbReference type="EMBL" id="KAK1627814.1"/>
    </source>
</evidence>
<proteinExistence type="predicted"/>
<dbReference type="Proteomes" id="UP001231189">
    <property type="component" value="Unassembled WGS sequence"/>
</dbReference>
<accession>A0AAD8VZ91</accession>
<sequence length="225" mass="25134">MESLTPEGRVIYDTLTAASAVQQEQRKKDIDDLITKAVNTAVESAVRSSIDKAVSNMQLYVDGVENTLQQHISELREQVGLAAHQDDPDQVARTLGGDAETGPEGRRVTSATRRSVVGAAGPYIPPPARGIRSNHNPDHAPRSFDLRDERGDSPPRGRVPRVDFPKFDGENPQLWQIRCEDYFELFDTSSHLWVKLASMQFTGPAARWLNSIKTSIRKFTWSEFC</sequence>
<protein>
    <recommendedName>
        <fullName evidence="4">Retrotransposon gag domain-containing protein</fullName>
    </recommendedName>
</protein>
<evidence type="ECO:0000313" key="3">
    <source>
        <dbReference type="Proteomes" id="UP001231189"/>
    </source>
</evidence>
<evidence type="ECO:0008006" key="4">
    <source>
        <dbReference type="Google" id="ProtNLM"/>
    </source>
</evidence>
<keyword evidence="3" id="KW-1185">Reference proteome</keyword>
<feature type="compositionally biased region" description="Low complexity" evidence="1">
    <location>
        <begin position="108"/>
        <end position="117"/>
    </location>
</feature>
<feature type="region of interest" description="Disordered" evidence="1">
    <location>
        <begin position="85"/>
        <end position="165"/>
    </location>
</feature>
<organism evidence="2 3">
    <name type="scientific">Lolium multiflorum</name>
    <name type="common">Italian ryegrass</name>
    <name type="synonym">Lolium perenne subsp. multiflorum</name>
    <dbReference type="NCBI Taxonomy" id="4521"/>
    <lineage>
        <taxon>Eukaryota</taxon>
        <taxon>Viridiplantae</taxon>
        <taxon>Streptophyta</taxon>
        <taxon>Embryophyta</taxon>
        <taxon>Tracheophyta</taxon>
        <taxon>Spermatophyta</taxon>
        <taxon>Magnoliopsida</taxon>
        <taxon>Liliopsida</taxon>
        <taxon>Poales</taxon>
        <taxon>Poaceae</taxon>
        <taxon>BOP clade</taxon>
        <taxon>Pooideae</taxon>
        <taxon>Poodae</taxon>
        <taxon>Poeae</taxon>
        <taxon>Poeae Chloroplast Group 2 (Poeae type)</taxon>
        <taxon>Loliodinae</taxon>
        <taxon>Loliinae</taxon>
        <taxon>Lolium</taxon>
    </lineage>
</organism>